<evidence type="ECO:0000256" key="1">
    <source>
        <dbReference type="ARBA" id="ARBA00022722"/>
    </source>
</evidence>
<accession>A0ABT1Q0A0</accession>
<dbReference type="Pfam" id="PF00545">
    <property type="entry name" value="Ribonuclease"/>
    <property type="match status" value="1"/>
</dbReference>
<keyword evidence="3" id="KW-0732">Signal</keyword>
<sequence>MKMPLRALRSRGSAIVLAGALALGPTTVLAEYAHAAPAPTSVTTAVASDIGTVCKSALPSQADDTLRLIAQGGPFPYPEDGEVFQNYEGVLPSEPSGSYHSYTVVTPGVSNRGARRIVTAQGGTDYYTADHYSTFSTIDFSC</sequence>
<evidence type="ECO:0000256" key="2">
    <source>
        <dbReference type="ARBA" id="ARBA00022801"/>
    </source>
</evidence>
<keyword evidence="5" id="KW-1185">Reference proteome</keyword>
<dbReference type="RefSeq" id="WP_255922239.1">
    <property type="nucleotide sequence ID" value="NZ_JANFNG010000020.1"/>
</dbReference>
<proteinExistence type="predicted"/>
<name>A0ABT1Q0A0_9ACTN</name>
<feature type="signal peptide" evidence="3">
    <location>
        <begin position="1"/>
        <end position="30"/>
    </location>
</feature>
<dbReference type="Proteomes" id="UP001057702">
    <property type="component" value="Unassembled WGS sequence"/>
</dbReference>
<protein>
    <submittedName>
        <fullName evidence="4">Ribonuclease</fullName>
    </submittedName>
</protein>
<comment type="caution">
    <text evidence="4">The sequence shown here is derived from an EMBL/GenBank/DDBJ whole genome shotgun (WGS) entry which is preliminary data.</text>
</comment>
<evidence type="ECO:0000313" key="5">
    <source>
        <dbReference type="Proteomes" id="UP001057702"/>
    </source>
</evidence>
<organism evidence="4 5">
    <name type="scientific">Streptomyces humicola</name>
    <dbReference type="NCBI Taxonomy" id="2953240"/>
    <lineage>
        <taxon>Bacteria</taxon>
        <taxon>Bacillati</taxon>
        <taxon>Actinomycetota</taxon>
        <taxon>Actinomycetes</taxon>
        <taxon>Kitasatosporales</taxon>
        <taxon>Streptomycetaceae</taxon>
        <taxon>Streptomyces</taxon>
    </lineage>
</organism>
<evidence type="ECO:0000256" key="3">
    <source>
        <dbReference type="SAM" id="SignalP"/>
    </source>
</evidence>
<gene>
    <name evidence="4" type="ORF">NGB36_22525</name>
</gene>
<dbReference type="EMBL" id="JANFNG010000020">
    <property type="protein sequence ID" value="MCQ4083304.1"/>
    <property type="molecule type" value="Genomic_DNA"/>
</dbReference>
<dbReference type="Gene3D" id="3.10.450.30">
    <property type="entry name" value="Microbial ribonucleases"/>
    <property type="match status" value="1"/>
</dbReference>
<evidence type="ECO:0000313" key="4">
    <source>
        <dbReference type="EMBL" id="MCQ4083304.1"/>
    </source>
</evidence>
<reference evidence="4" key="1">
    <citation type="submission" date="2022-06" db="EMBL/GenBank/DDBJ databases">
        <title>Draft genome sequence of Streptomyces sp. RB6PN25 isolated from peat swamp forest in Thailand.</title>
        <authorList>
            <person name="Duangmal K."/>
            <person name="Klaysubun C."/>
        </authorList>
    </citation>
    <scope>NUCLEOTIDE SEQUENCE</scope>
    <source>
        <strain evidence="4">RB6PN25</strain>
    </source>
</reference>
<dbReference type="InterPro" id="IPR016191">
    <property type="entry name" value="Ribonuclease/ribotoxin"/>
</dbReference>
<dbReference type="InterPro" id="IPR000026">
    <property type="entry name" value="N1-like"/>
</dbReference>
<keyword evidence="2" id="KW-0378">Hydrolase</keyword>
<feature type="chain" id="PRO_5046860878" evidence="3">
    <location>
        <begin position="31"/>
        <end position="142"/>
    </location>
</feature>
<keyword evidence="1" id="KW-0540">Nuclease</keyword>
<dbReference type="SUPFAM" id="SSF53933">
    <property type="entry name" value="Microbial ribonucleases"/>
    <property type="match status" value="1"/>
</dbReference>